<keyword evidence="4 6" id="KW-0472">Membrane</keyword>
<protein>
    <submittedName>
        <fullName evidence="7">Prenylated rab acceptor</fullName>
    </submittedName>
</protein>
<reference evidence="7" key="1">
    <citation type="journal article" date="2023" name="Mol. Phylogenet. Evol.">
        <title>Genome-scale phylogeny and comparative genomics of the fungal order Sordariales.</title>
        <authorList>
            <person name="Hensen N."/>
            <person name="Bonometti L."/>
            <person name="Westerberg I."/>
            <person name="Brannstrom I.O."/>
            <person name="Guillou S."/>
            <person name="Cros-Aarteil S."/>
            <person name="Calhoun S."/>
            <person name="Haridas S."/>
            <person name="Kuo A."/>
            <person name="Mondo S."/>
            <person name="Pangilinan J."/>
            <person name="Riley R."/>
            <person name="LaButti K."/>
            <person name="Andreopoulos B."/>
            <person name="Lipzen A."/>
            <person name="Chen C."/>
            <person name="Yan M."/>
            <person name="Daum C."/>
            <person name="Ng V."/>
            <person name="Clum A."/>
            <person name="Steindorff A."/>
            <person name="Ohm R.A."/>
            <person name="Martin F."/>
            <person name="Silar P."/>
            <person name="Natvig D.O."/>
            <person name="Lalanne C."/>
            <person name="Gautier V."/>
            <person name="Ament-Velasquez S.L."/>
            <person name="Kruys A."/>
            <person name="Hutchinson M.I."/>
            <person name="Powell A.J."/>
            <person name="Barry K."/>
            <person name="Miller A.N."/>
            <person name="Grigoriev I.V."/>
            <person name="Debuchy R."/>
            <person name="Gladieux P."/>
            <person name="Hiltunen Thoren M."/>
            <person name="Johannesson H."/>
        </authorList>
    </citation>
    <scope>NUCLEOTIDE SEQUENCE</scope>
    <source>
        <strain evidence="7">CBS 141.50</strain>
    </source>
</reference>
<evidence type="ECO:0000256" key="2">
    <source>
        <dbReference type="ARBA" id="ARBA00022692"/>
    </source>
</evidence>
<evidence type="ECO:0000256" key="1">
    <source>
        <dbReference type="ARBA" id="ARBA00004141"/>
    </source>
</evidence>
<keyword evidence="8" id="KW-1185">Reference proteome</keyword>
<evidence type="ECO:0000313" key="8">
    <source>
        <dbReference type="Proteomes" id="UP001302676"/>
    </source>
</evidence>
<feature type="compositionally biased region" description="Polar residues" evidence="5">
    <location>
        <begin position="333"/>
        <end position="344"/>
    </location>
</feature>
<feature type="compositionally biased region" description="Basic and acidic residues" evidence="5">
    <location>
        <begin position="182"/>
        <end position="203"/>
    </location>
</feature>
<comment type="subcellular location">
    <subcellularLocation>
        <location evidence="1">Membrane</location>
        <topology evidence="1">Multi-pass membrane protein</topology>
    </subcellularLocation>
</comment>
<evidence type="ECO:0000256" key="4">
    <source>
        <dbReference type="ARBA" id="ARBA00023136"/>
    </source>
</evidence>
<sequence length="574" mass="62891">MAGIQIPIDVLTSRINLGDRFASLRSGSLSGRFANLRPVSEFFDVKRINKPPNFAEMQSRVNYNLGHFSSNYAIVFCMLCIYGLLTSPWLLFDIIFVSVGMFVIGKLDGRDFEFGEQRFSTMQLYTGLYVIAIPIALFSGVFGLMMWLIGASGFFRGGGLGGRPRAPKPAPHWGRPSRRERRKYETRNGDEGRWGDWNQRVEELDSDDYGAGPVSNAVGPLRLTAAGEEGGGNTRSRRGYAYQDGEDAETTEESEQDEDGGESVRLPLLDPAEEALADAAMARIRRAQVKGRTDVKLSKEELAAYQRRLQRMATEERRERRDQRVAIPISHLGSRQPSGSVNGDSRSEEPSPEPGSPEQASAYPPMGYFPPPASRGRHPSGASSSRTPSQAAADRDQSSSPFTYTYMRGEPPAAVRHPSDPTMGRPLAITDGSPASIDAQSDPFQYMTGPRASHRSVTAPTRTTVGEVDDVYASYGSDHVTAPPRRQSSDPREATSSEEDRRAHGARVPSSGGSRSRHTDSRRDLALPSESHRSSRDRTPPPVKKSSSSSSAVPSLASKRKSISSSTKTVRKKK</sequence>
<dbReference type="GO" id="GO:0016020">
    <property type="term" value="C:membrane"/>
    <property type="evidence" value="ECO:0007669"/>
    <property type="project" value="UniProtKB-SubCell"/>
</dbReference>
<feature type="region of interest" description="Disordered" evidence="5">
    <location>
        <begin position="162"/>
        <end position="268"/>
    </location>
</feature>
<name>A0AAN6V7D7_9PEZI</name>
<evidence type="ECO:0000256" key="5">
    <source>
        <dbReference type="SAM" id="MobiDB-lite"/>
    </source>
</evidence>
<dbReference type="GeneID" id="87820076"/>
<feature type="compositionally biased region" description="Basic and acidic residues" evidence="5">
    <location>
        <begin position="313"/>
        <end position="324"/>
    </location>
</feature>
<evidence type="ECO:0000256" key="3">
    <source>
        <dbReference type="ARBA" id="ARBA00022989"/>
    </source>
</evidence>
<dbReference type="Pfam" id="PF03208">
    <property type="entry name" value="PRA1"/>
    <property type="match status" value="1"/>
</dbReference>
<feature type="compositionally biased region" description="Basic and acidic residues" evidence="5">
    <location>
        <begin position="517"/>
        <end position="539"/>
    </location>
</feature>
<feature type="region of interest" description="Disordered" evidence="5">
    <location>
        <begin position="311"/>
        <end position="574"/>
    </location>
</feature>
<comment type="caution">
    <text evidence="7">The sequence shown here is derived from an EMBL/GenBank/DDBJ whole genome shotgun (WGS) entry which is preliminary data.</text>
</comment>
<keyword evidence="3 6" id="KW-1133">Transmembrane helix</keyword>
<dbReference type="Proteomes" id="UP001302676">
    <property type="component" value="Unassembled WGS sequence"/>
</dbReference>
<dbReference type="InterPro" id="IPR004895">
    <property type="entry name" value="Prenylated_rab_accept_PRA1"/>
</dbReference>
<feature type="transmembrane region" description="Helical" evidence="6">
    <location>
        <begin position="128"/>
        <end position="149"/>
    </location>
</feature>
<organism evidence="7 8">
    <name type="scientific">Dichotomopilus funicola</name>
    <dbReference type="NCBI Taxonomy" id="1934379"/>
    <lineage>
        <taxon>Eukaryota</taxon>
        <taxon>Fungi</taxon>
        <taxon>Dikarya</taxon>
        <taxon>Ascomycota</taxon>
        <taxon>Pezizomycotina</taxon>
        <taxon>Sordariomycetes</taxon>
        <taxon>Sordariomycetidae</taxon>
        <taxon>Sordariales</taxon>
        <taxon>Chaetomiaceae</taxon>
        <taxon>Dichotomopilus</taxon>
    </lineage>
</organism>
<dbReference type="GO" id="GO:0005794">
    <property type="term" value="C:Golgi apparatus"/>
    <property type="evidence" value="ECO:0007669"/>
    <property type="project" value="TreeGrafter"/>
</dbReference>
<dbReference type="PANTHER" id="PTHR19317:SF0">
    <property type="entry name" value="PRENYLATED RAB ACCEPTOR PROTEIN 1"/>
    <property type="match status" value="1"/>
</dbReference>
<feature type="compositionally biased region" description="Low complexity" evidence="5">
    <location>
        <begin position="544"/>
        <end position="568"/>
    </location>
</feature>
<feature type="compositionally biased region" description="Basic and acidic residues" evidence="5">
    <location>
        <begin position="487"/>
        <end position="503"/>
    </location>
</feature>
<accession>A0AAN6V7D7</accession>
<dbReference type="RefSeq" id="XP_062638287.1">
    <property type="nucleotide sequence ID" value="XM_062783463.1"/>
</dbReference>
<gene>
    <name evidence="7" type="ORF">C8A04DRAFT_36271</name>
</gene>
<reference evidence="7" key="2">
    <citation type="submission" date="2023-05" db="EMBL/GenBank/DDBJ databases">
        <authorList>
            <consortium name="Lawrence Berkeley National Laboratory"/>
            <person name="Steindorff A."/>
            <person name="Hensen N."/>
            <person name="Bonometti L."/>
            <person name="Westerberg I."/>
            <person name="Brannstrom I.O."/>
            <person name="Guillou S."/>
            <person name="Cros-Aarteil S."/>
            <person name="Calhoun S."/>
            <person name="Haridas S."/>
            <person name="Kuo A."/>
            <person name="Mondo S."/>
            <person name="Pangilinan J."/>
            <person name="Riley R."/>
            <person name="Labutti K."/>
            <person name="Andreopoulos B."/>
            <person name="Lipzen A."/>
            <person name="Chen C."/>
            <person name="Yanf M."/>
            <person name="Daum C."/>
            <person name="Ng V."/>
            <person name="Clum A."/>
            <person name="Ohm R."/>
            <person name="Martin F."/>
            <person name="Silar P."/>
            <person name="Natvig D."/>
            <person name="Lalanne C."/>
            <person name="Gautier V."/>
            <person name="Ament-Velasquez S.L."/>
            <person name="Kruys A."/>
            <person name="Hutchinson M.I."/>
            <person name="Powell A.J."/>
            <person name="Barry K."/>
            <person name="Miller A.N."/>
            <person name="Grigoriev I.V."/>
            <person name="Debuchy R."/>
            <person name="Gladieux P."/>
            <person name="Thoren M.H."/>
            <person name="Johannesson H."/>
        </authorList>
    </citation>
    <scope>NUCLEOTIDE SEQUENCE</scope>
    <source>
        <strain evidence="7">CBS 141.50</strain>
    </source>
</reference>
<proteinExistence type="predicted"/>
<dbReference type="PANTHER" id="PTHR19317">
    <property type="entry name" value="PRENYLATED RAB ACCEPTOR 1-RELATED"/>
    <property type="match status" value="1"/>
</dbReference>
<keyword evidence="2 6" id="KW-0812">Transmembrane</keyword>
<feature type="transmembrane region" description="Helical" evidence="6">
    <location>
        <begin position="65"/>
        <end position="84"/>
    </location>
</feature>
<evidence type="ECO:0000256" key="6">
    <source>
        <dbReference type="SAM" id="Phobius"/>
    </source>
</evidence>
<feature type="transmembrane region" description="Helical" evidence="6">
    <location>
        <begin position="90"/>
        <end position="107"/>
    </location>
</feature>
<feature type="compositionally biased region" description="Polar residues" evidence="5">
    <location>
        <begin position="455"/>
        <end position="464"/>
    </location>
</feature>
<dbReference type="AlphaFoldDB" id="A0AAN6V7D7"/>
<evidence type="ECO:0000313" key="7">
    <source>
        <dbReference type="EMBL" id="KAK4144916.1"/>
    </source>
</evidence>
<dbReference type="EMBL" id="MU853573">
    <property type="protein sequence ID" value="KAK4144916.1"/>
    <property type="molecule type" value="Genomic_DNA"/>
</dbReference>
<feature type="compositionally biased region" description="Acidic residues" evidence="5">
    <location>
        <begin position="244"/>
        <end position="261"/>
    </location>
</feature>